<comment type="caution">
    <text evidence="1">The sequence shown here is derived from an EMBL/GenBank/DDBJ whole genome shotgun (WGS) entry which is preliminary data.</text>
</comment>
<proteinExistence type="predicted"/>
<reference evidence="1 2" key="1">
    <citation type="submission" date="2020-06" db="EMBL/GenBank/DDBJ databases">
        <title>Nonomuraea sp. SMC257, a novel actinomycete isolated from soil.</title>
        <authorList>
            <person name="Chanama M."/>
        </authorList>
    </citation>
    <scope>NUCLEOTIDE SEQUENCE [LARGE SCALE GENOMIC DNA]</scope>
    <source>
        <strain evidence="1 2">SMC257</strain>
    </source>
</reference>
<dbReference type="RefSeq" id="WP_175588204.1">
    <property type="nucleotide sequence ID" value="NZ_JABWGN010000002.1"/>
</dbReference>
<evidence type="ECO:0000313" key="1">
    <source>
        <dbReference type="EMBL" id="NUW30750.1"/>
    </source>
</evidence>
<keyword evidence="2" id="KW-1185">Reference proteome</keyword>
<dbReference type="EMBL" id="JABWGN010000002">
    <property type="protein sequence ID" value="NUW30750.1"/>
    <property type="molecule type" value="Genomic_DNA"/>
</dbReference>
<gene>
    <name evidence="1" type="ORF">HTZ77_04840</name>
</gene>
<dbReference type="AlphaFoldDB" id="A0A7Y6I2Y7"/>
<name>A0A7Y6I2Y7_9ACTN</name>
<protein>
    <submittedName>
        <fullName evidence="1">Uncharacterized protein</fullName>
    </submittedName>
</protein>
<sequence length="46" mass="5398">MTIAGIAQGQVRTALLHLLELGLICIDEERLNEMRMYRPWREEDRG</sequence>
<dbReference type="Proteomes" id="UP000586042">
    <property type="component" value="Unassembled WGS sequence"/>
</dbReference>
<accession>A0A7Y6I2Y7</accession>
<evidence type="ECO:0000313" key="2">
    <source>
        <dbReference type="Proteomes" id="UP000586042"/>
    </source>
</evidence>
<organism evidence="1 2">
    <name type="scientific">Nonomuraea montanisoli</name>
    <dbReference type="NCBI Taxonomy" id="2741721"/>
    <lineage>
        <taxon>Bacteria</taxon>
        <taxon>Bacillati</taxon>
        <taxon>Actinomycetota</taxon>
        <taxon>Actinomycetes</taxon>
        <taxon>Streptosporangiales</taxon>
        <taxon>Streptosporangiaceae</taxon>
        <taxon>Nonomuraea</taxon>
    </lineage>
</organism>